<feature type="compositionally biased region" description="Pro residues" evidence="1">
    <location>
        <begin position="103"/>
        <end position="112"/>
    </location>
</feature>
<reference evidence="2" key="2">
    <citation type="submission" date="2025-09" db="UniProtKB">
        <authorList>
            <consortium name="Ensembl"/>
        </authorList>
    </citation>
    <scope>IDENTIFICATION</scope>
</reference>
<keyword evidence="3" id="KW-1185">Reference proteome</keyword>
<feature type="region of interest" description="Disordered" evidence="1">
    <location>
        <begin position="1"/>
        <end position="22"/>
    </location>
</feature>
<protein>
    <submittedName>
        <fullName evidence="2">Uncharacterized protein</fullName>
    </submittedName>
</protein>
<dbReference type="Ensembl" id="ENSCSRT00000009706.1">
    <property type="protein sequence ID" value="ENSCSRP00000009380.1"/>
    <property type="gene ID" value="ENSCSRG00000007005.1"/>
</dbReference>
<sequence length="129" mass="13963">PSAGSGPRKRHRSTPWRPWTPPSIWADMVLFSNFSSPEYIMELASGDSAARSEAEAARGRPRGHGQSTQDIASGCCCSSPWRRASPSPGTSSASRRPRRNTRPGPPWWPPAGSPSSLPGRRGEAENGRR</sequence>
<dbReference type="AlphaFoldDB" id="A0A8C3S6G8"/>
<organism evidence="2 3">
    <name type="scientific">Chelydra serpentina</name>
    <name type="common">Snapping turtle</name>
    <name type="synonym">Testudo serpentina</name>
    <dbReference type="NCBI Taxonomy" id="8475"/>
    <lineage>
        <taxon>Eukaryota</taxon>
        <taxon>Metazoa</taxon>
        <taxon>Chordata</taxon>
        <taxon>Craniata</taxon>
        <taxon>Vertebrata</taxon>
        <taxon>Euteleostomi</taxon>
        <taxon>Archelosauria</taxon>
        <taxon>Testudinata</taxon>
        <taxon>Testudines</taxon>
        <taxon>Cryptodira</taxon>
        <taxon>Durocryptodira</taxon>
        <taxon>Americhelydia</taxon>
        <taxon>Chelydroidea</taxon>
        <taxon>Chelydridae</taxon>
        <taxon>Chelydra</taxon>
    </lineage>
</organism>
<evidence type="ECO:0000313" key="2">
    <source>
        <dbReference type="Ensembl" id="ENSCSRP00000009380.1"/>
    </source>
</evidence>
<evidence type="ECO:0000256" key="1">
    <source>
        <dbReference type="SAM" id="MobiDB-lite"/>
    </source>
</evidence>
<evidence type="ECO:0000313" key="3">
    <source>
        <dbReference type="Proteomes" id="UP000694403"/>
    </source>
</evidence>
<proteinExistence type="predicted"/>
<dbReference type="Proteomes" id="UP000694403">
    <property type="component" value="Unplaced"/>
</dbReference>
<reference evidence="2" key="1">
    <citation type="submission" date="2025-08" db="UniProtKB">
        <authorList>
            <consortium name="Ensembl"/>
        </authorList>
    </citation>
    <scope>IDENTIFICATION</scope>
</reference>
<feature type="compositionally biased region" description="Basic and acidic residues" evidence="1">
    <location>
        <begin position="120"/>
        <end position="129"/>
    </location>
</feature>
<accession>A0A8C3S6G8</accession>
<name>A0A8C3S6G8_CHESE</name>
<feature type="region of interest" description="Disordered" evidence="1">
    <location>
        <begin position="45"/>
        <end position="129"/>
    </location>
</feature>